<feature type="signal peptide" evidence="1">
    <location>
        <begin position="1"/>
        <end position="23"/>
    </location>
</feature>
<evidence type="ECO:0000313" key="3">
    <source>
        <dbReference type="Proteomes" id="UP000481252"/>
    </source>
</evidence>
<reference evidence="2 3" key="1">
    <citation type="submission" date="2020-02" db="EMBL/GenBank/DDBJ databases">
        <title>Genome sequence of the type strain CGMCC 1.15528 of Mesorhizobium zhangyense.</title>
        <authorList>
            <person name="Gao J."/>
            <person name="Sun J."/>
        </authorList>
    </citation>
    <scope>NUCLEOTIDE SEQUENCE [LARGE SCALE GENOMIC DNA]</scope>
    <source>
        <strain evidence="2 3">CGMCC 1.15528</strain>
    </source>
</reference>
<dbReference type="EMBL" id="JAAKZG010000003">
    <property type="protein sequence ID" value="NGN41239.1"/>
    <property type="molecule type" value="Genomic_DNA"/>
</dbReference>
<feature type="chain" id="PRO_5028827358" description="DUF3558 domain-containing protein" evidence="1">
    <location>
        <begin position="24"/>
        <end position="173"/>
    </location>
</feature>
<protein>
    <recommendedName>
        <fullName evidence="4">DUF3558 domain-containing protein</fullName>
    </recommendedName>
</protein>
<proteinExistence type="predicted"/>
<sequence length="173" mass="18633">MPLYRLTSFATAFACTMATSALAQDINPATTACQLLTAENIVEIVGKPAAIYETNDGVGDASNCFWEVPDVDGYVQVHFVRSSEPNTTPAMAQEGFDIYEKNKRKELQANEIRNVEGLGERAYLVNLADNPTAFIGIQLLSGTDMISIDTSKLSEELAIALAQKAVANKPGVD</sequence>
<organism evidence="2 3">
    <name type="scientific">Mesorhizobium zhangyense</name>
    <dbReference type="NCBI Taxonomy" id="1776730"/>
    <lineage>
        <taxon>Bacteria</taxon>
        <taxon>Pseudomonadati</taxon>
        <taxon>Pseudomonadota</taxon>
        <taxon>Alphaproteobacteria</taxon>
        <taxon>Hyphomicrobiales</taxon>
        <taxon>Phyllobacteriaceae</taxon>
        <taxon>Mesorhizobium</taxon>
    </lineage>
</organism>
<comment type="caution">
    <text evidence="2">The sequence shown here is derived from an EMBL/GenBank/DDBJ whole genome shotgun (WGS) entry which is preliminary data.</text>
</comment>
<keyword evidence="3" id="KW-1185">Reference proteome</keyword>
<accession>A0A7C9R6P6</accession>
<dbReference type="AlphaFoldDB" id="A0A7C9R6P6"/>
<evidence type="ECO:0000313" key="2">
    <source>
        <dbReference type="EMBL" id="NGN41239.1"/>
    </source>
</evidence>
<dbReference type="Proteomes" id="UP000481252">
    <property type="component" value="Unassembled WGS sequence"/>
</dbReference>
<evidence type="ECO:0000256" key="1">
    <source>
        <dbReference type="SAM" id="SignalP"/>
    </source>
</evidence>
<keyword evidence="1" id="KW-0732">Signal</keyword>
<dbReference type="RefSeq" id="WP_165116510.1">
    <property type="nucleotide sequence ID" value="NZ_JAAKZG010000003.1"/>
</dbReference>
<name>A0A7C9R6P6_9HYPH</name>
<evidence type="ECO:0008006" key="4">
    <source>
        <dbReference type="Google" id="ProtNLM"/>
    </source>
</evidence>
<gene>
    <name evidence="2" type="ORF">G6N74_09200</name>
</gene>